<evidence type="ECO:0000313" key="2">
    <source>
        <dbReference type="EMBL" id="PMC60723.1"/>
    </source>
</evidence>
<sequence length="253" mass="28895">MQELQIFKNNEFGEVRTKVINNEPYFSLNDVCRILEINNPRMAKTRLNGDGVSTTDGVDSLGRKADVTMINEPNLYKLVFQSRKAEAEKFADWVTSEVLPSIRKHGAYMSSEVIEKTLSDPDYLIRLATNLKEEKAKRALAEAQIERDKPKVLFADSCEVAENSILIGEFAKRLKQNGYNIGQNKLFEWLRQHDYLCKSGERKNLPTQYAMELGLFEIKTRVLSNPNGSVRTTSTTKITGRGQIYFTNKFLRA</sequence>
<dbReference type="PANTHER" id="PTHR36180">
    <property type="entry name" value="DNA-BINDING PROTEIN-RELATED-RELATED"/>
    <property type="match status" value="1"/>
</dbReference>
<dbReference type="EMBL" id="PNHD01000002">
    <property type="protein sequence ID" value="PMC60723.1"/>
    <property type="molecule type" value="Genomic_DNA"/>
</dbReference>
<evidence type="ECO:0000313" key="3">
    <source>
        <dbReference type="Proteomes" id="UP000235723"/>
    </source>
</evidence>
<protein>
    <submittedName>
        <fullName evidence="2">Phage antirepressor Ant</fullName>
    </submittedName>
</protein>
<dbReference type="RefSeq" id="WP_102163839.1">
    <property type="nucleotide sequence ID" value="NZ_PNHD01000002.1"/>
</dbReference>
<gene>
    <name evidence="2" type="ORF">CJ208_02310</name>
</gene>
<dbReference type="SMART" id="SM01040">
    <property type="entry name" value="Bro-N"/>
    <property type="match status" value="1"/>
</dbReference>
<reference evidence="2 3" key="1">
    <citation type="submission" date="2017-09" db="EMBL/GenBank/DDBJ databases">
        <title>Bacterial strain isolated from the female urinary microbiota.</title>
        <authorList>
            <person name="Thomas-White K."/>
            <person name="Kumar N."/>
            <person name="Forster S."/>
            <person name="Putonti C."/>
            <person name="Lawley T."/>
            <person name="Wolfe A.J."/>
        </authorList>
    </citation>
    <scope>NUCLEOTIDE SEQUENCE [LARGE SCALE GENOMIC DNA]</scope>
    <source>
        <strain evidence="2 3">UMB0115</strain>
    </source>
</reference>
<dbReference type="GO" id="GO:0003677">
    <property type="term" value="F:DNA binding"/>
    <property type="evidence" value="ECO:0007669"/>
    <property type="project" value="InterPro"/>
</dbReference>
<dbReference type="AlphaFoldDB" id="A0A2N6SUH3"/>
<proteinExistence type="predicted"/>
<dbReference type="InterPro" id="IPR003497">
    <property type="entry name" value="BRO_N_domain"/>
</dbReference>
<dbReference type="Pfam" id="PF02498">
    <property type="entry name" value="Bro-N"/>
    <property type="match status" value="1"/>
</dbReference>
<dbReference type="PROSITE" id="PS51750">
    <property type="entry name" value="BRO_N"/>
    <property type="match status" value="1"/>
</dbReference>
<accession>A0A2N6SUH3</accession>
<organism evidence="2 3">
    <name type="scientific">Finegoldia magna</name>
    <name type="common">Peptostreptococcus magnus</name>
    <dbReference type="NCBI Taxonomy" id="1260"/>
    <lineage>
        <taxon>Bacteria</taxon>
        <taxon>Bacillati</taxon>
        <taxon>Bacillota</taxon>
        <taxon>Tissierellia</taxon>
        <taxon>Tissierellales</taxon>
        <taxon>Peptoniphilaceae</taxon>
        <taxon>Finegoldia</taxon>
    </lineage>
</organism>
<feature type="domain" description="Bro-N" evidence="1">
    <location>
        <begin position="1"/>
        <end position="106"/>
    </location>
</feature>
<dbReference type="InterPro" id="IPR005039">
    <property type="entry name" value="Ant_C"/>
</dbReference>
<dbReference type="Pfam" id="PF03374">
    <property type="entry name" value="ANT"/>
    <property type="match status" value="1"/>
</dbReference>
<dbReference type="PANTHER" id="PTHR36180:SF2">
    <property type="entry name" value="BRO FAMILY PROTEIN"/>
    <property type="match status" value="1"/>
</dbReference>
<comment type="caution">
    <text evidence="2">The sequence shown here is derived from an EMBL/GenBank/DDBJ whole genome shotgun (WGS) entry which is preliminary data.</text>
</comment>
<dbReference type="Proteomes" id="UP000235723">
    <property type="component" value="Unassembled WGS sequence"/>
</dbReference>
<evidence type="ECO:0000259" key="1">
    <source>
        <dbReference type="PROSITE" id="PS51750"/>
    </source>
</evidence>
<name>A0A2N6SUH3_FINMA</name>